<feature type="compositionally biased region" description="Low complexity" evidence="3">
    <location>
        <begin position="923"/>
        <end position="938"/>
    </location>
</feature>
<organism evidence="5 6">
    <name type="scientific">Andalucia godoyi</name>
    <name type="common">Flagellate</name>
    <dbReference type="NCBI Taxonomy" id="505711"/>
    <lineage>
        <taxon>Eukaryota</taxon>
        <taxon>Discoba</taxon>
        <taxon>Jakobida</taxon>
        <taxon>Andalucina</taxon>
        <taxon>Andaluciidae</taxon>
        <taxon>Andalucia</taxon>
    </lineage>
</organism>
<dbReference type="Pfam" id="PF13863">
    <property type="entry name" value="DUF4200"/>
    <property type="match status" value="1"/>
</dbReference>
<feature type="coiled-coil region" evidence="2">
    <location>
        <begin position="440"/>
        <end position="474"/>
    </location>
</feature>
<feature type="compositionally biased region" description="Basic and acidic residues" evidence="3">
    <location>
        <begin position="38"/>
        <end position="48"/>
    </location>
</feature>
<dbReference type="PANTHER" id="PTHR21683:SF3">
    <property type="entry name" value="CILIA AND FLAGELLA ASSOCIATED PROTEIN 100"/>
    <property type="match status" value="1"/>
</dbReference>
<protein>
    <submittedName>
        <fullName evidence="5">Mitochondrial DUF4200 domain-containing protein</fullName>
    </submittedName>
</protein>
<feature type="compositionally biased region" description="Polar residues" evidence="3">
    <location>
        <begin position="327"/>
        <end position="337"/>
    </location>
</feature>
<feature type="compositionally biased region" description="Acidic residues" evidence="3">
    <location>
        <begin position="362"/>
        <end position="372"/>
    </location>
</feature>
<feature type="region of interest" description="Disordered" evidence="3">
    <location>
        <begin position="549"/>
        <end position="603"/>
    </location>
</feature>
<evidence type="ECO:0000259" key="4">
    <source>
        <dbReference type="Pfam" id="PF13863"/>
    </source>
</evidence>
<dbReference type="OrthoDB" id="10264063at2759"/>
<evidence type="ECO:0000313" key="5">
    <source>
        <dbReference type="EMBL" id="KAF0852845.1"/>
    </source>
</evidence>
<keyword evidence="6" id="KW-1185">Reference proteome</keyword>
<feature type="coiled-coil region" evidence="2">
    <location>
        <begin position="694"/>
        <end position="728"/>
    </location>
</feature>
<dbReference type="InterPro" id="IPR025252">
    <property type="entry name" value="DUF4200"/>
</dbReference>
<feature type="compositionally biased region" description="Polar residues" evidence="3">
    <location>
        <begin position="156"/>
        <end position="168"/>
    </location>
</feature>
<feature type="region of interest" description="Disordered" evidence="3">
    <location>
        <begin position="629"/>
        <end position="665"/>
    </location>
</feature>
<keyword evidence="1 2" id="KW-0175">Coiled coil</keyword>
<feature type="region of interest" description="Disordered" evidence="3">
    <location>
        <begin position="327"/>
        <end position="375"/>
    </location>
</feature>
<dbReference type="InterPro" id="IPR051147">
    <property type="entry name" value="CFAP_domain-containing"/>
</dbReference>
<reference evidence="5" key="1">
    <citation type="submission" date="2019-09" db="EMBL/GenBank/DDBJ databases">
        <title>The Mitochondrial Proteome of the Jakobid, Andalucia godoyi, a Protist With the Most Gene-Rich and Bacteria-Like Mitochondrial Genome.</title>
        <authorList>
            <person name="Gray M.W."/>
            <person name="Burger G."/>
            <person name="Derelle R."/>
            <person name="Klimes V."/>
            <person name="Leger M."/>
            <person name="Sarrasin M."/>
            <person name="Vlcek C."/>
            <person name="Roger A.J."/>
            <person name="Elias M."/>
            <person name="Lang B.F."/>
        </authorList>
    </citation>
    <scope>NUCLEOTIDE SEQUENCE</scope>
    <source>
        <strain evidence="5">And28</strain>
    </source>
</reference>
<accession>A0A8K0AH76</accession>
<dbReference type="AlphaFoldDB" id="A0A8K0AH76"/>
<name>A0A8K0AH76_ANDGO</name>
<evidence type="ECO:0000256" key="1">
    <source>
        <dbReference type="ARBA" id="ARBA00023054"/>
    </source>
</evidence>
<evidence type="ECO:0000313" key="6">
    <source>
        <dbReference type="Proteomes" id="UP000799049"/>
    </source>
</evidence>
<feature type="compositionally biased region" description="Low complexity" evidence="3">
    <location>
        <begin position="91"/>
        <end position="111"/>
    </location>
</feature>
<comment type="caution">
    <text evidence="5">The sequence shown here is derived from an EMBL/GenBank/DDBJ whole genome shotgun (WGS) entry which is preliminary data.</text>
</comment>
<proteinExistence type="predicted"/>
<feature type="region of interest" description="Disordered" evidence="3">
    <location>
        <begin position="1"/>
        <end position="57"/>
    </location>
</feature>
<feature type="region of interest" description="Disordered" evidence="3">
    <location>
        <begin position="844"/>
        <end position="863"/>
    </location>
</feature>
<feature type="compositionally biased region" description="Low complexity" evidence="3">
    <location>
        <begin position="575"/>
        <end position="591"/>
    </location>
</feature>
<sequence length="982" mass="109056">MQSSRPSSAKSGLSSAQRNGTPRPLESSRNADSTTESEDMKHPIELKHPPVKSKTIHSNLAHGDIITMTARVPVRSSLAAHDIVGGAETDSNSNNYAASSPSPSAHSKSNKTSNNIDSSRKGKSPSRSSNASRKSTAPLNRSVHGSGNDNGNGNGKQQYLMTQPTSSKASERDPRSFTVSAAESHKSMSRTRLRKSGSMDIEASQDIEAMLQNDAQPFRQIPLSEIAATFAEKKETDRRARMAEYSKPIAEKSTRYAKLSITKPKDEFAPDRDLTDSDRARIRRVDALVPELLHQLNPDKQIALRSPIKKRKPGILVPDARLQGSAAISTESAVPTSRKSRDSLLVTSMEQQDKSFLTGLNMEDDDGDDDDPSDARHNELLRQFEAQEKDDDFADEDLEHQQAILQASQKGHFTPRPVVQETVREMVSKRRSVFRYNLSVELRKREISRLDQLMREKEAQLNAFEKQLTADEKAFDDYVASCEQDLVSKLEATEHVVTENTHLISELRVLKQEISKCKKDNFSLDEQLTELRTYKRFLNSAAPREWLETEAMSARAQKDRDRSLRGLNNGAVRFSGNSPRSDSSGPRSESSMGNAPGQRGRPSLKHFASVAILPIKLARSFTNGKLISTYTPTAGDGGKRFGASPERSHTEANLRPSPTSNIPLTQKRAPAQGDVIDTVERLYFTKPEQLMQALASMEDENLFLMQNLELLEEQIDDMKRTRASKIDQMETLATQLREAETSLQARVAVHHNHLAAIAQAKKTVSTQKAAAKERSLEQVCQAILQVYNELHHEFRGHIGDHDTAQPLTILTLFEKILDRSLADVENLQLDVVLARERERMKHRREIAREQQAQQEKQQALERATRAQQRFEQVAAKASMKKTKKKMERTFLPGKETRHLSVDTSLETLPPPTVTTPTANGSMTAGADAFSTAAATAATSPKNIRAASAGRRSPGESHSLKKSAPNWTASLGVQWDSVSEFFA</sequence>
<dbReference type="GO" id="GO:0005856">
    <property type="term" value="C:cytoskeleton"/>
    <property type="evidence" value="ECO:0007669"/>
    <property type="project" value="UniProtKB-ARBA"/>
</dbReference>
<evidence type="ECO:0000256" key="3">
    <source>
        <dbReference type="SAM" id="MobiDB-lite"/>
    </source>
</evidence>
<dbReference type="Proteomes" id="UP000799049">
    <property type="component" value="Unassembled WGS sequence"/>
</dbReference>
<feature type="compositionally biased region" description="Low complexity" evidence="3">
    <location>
        <begin position="125"/>
        <end position="135"/>
    </location>
</feature>
<dbReference type="EMBL" id="VRVR01000013">
    <property type="protein sequence ID" value="KAF0852845.1"/>
    <property type="molecule type" value="Genomic_DNA"/>
</dbReference>
<feature type="compositionally biased region" description="Polar residues" evidence="3">
    <location>
        <begin position="1"/>
        <end position="20"/>
    </location>
</feature>
<evidence type="ECO:0000256" key="2">
    <source>
        <dbReference type="SAM" id="Coils"/>
    </source>
</evidence>
<feature type="domain" description="DUF4200" evidence="4">
    <location>
        <begin position="427"/>
        <end position="543"/>
    </location>
</feature>
<gene>
    <name evidence="5" type="ORF">ANDGO_03352</name>
</gene>
<dbReference type="PANTHER" id="PTHR21683">
    <property type="entry name" value="COILED-COIL DOMAIN-CONTAINING PROTEIN 42 LIKE-2-LIKE-RELATED"/>
    <property type="match status" value="1"/>
</dbReference>
<feature type="region of interest" description="Disordered" evidence="3">
    <location>
        <begin position="85"/>
        <end position="198"/>
    </location>
</feature>
<feature type="region of interest" description="Disordered" evidence="3">
    <location>
        <begin position="904"/>
        <end position="965"/>
    </location>
</feature>